<gene>
    <name evidence="1" type="ORF">B5K06_31360</name>
</gene>
<dbReference type="AlphaFoldDB" id="A0A370KFA4"/>
<dbReference type="OrthoDB" id="8421262at2"/>
<evidence type="ECO:0000313" key="2">
    <source>
        <dbReference type="Proteomes" id="UP000254939"/>
    </source>
</evidence>
<reference evidence="1 2" key="1">
    <citation type="submission" date="2017-03" db="EMBL/GenBank/DDBJ databases">
        <title>Genome analysis of Rhizobial strains effectives or ineffectives for nitrogen fixation isolated from bean seeds.</title>
        <authorList>
            <person name="Peralta H."/>
            <person name="Aguilar-Vera A."/>
            <person name="Mora Y."/>
            <person name="Vargas-Lagunas C."/>
            <person name="Girard L."/>
            <person name="Mora J."/>
        </authorList>
    </citation>
    <scope>NUCLEOTIDE SEQUENCE [LARGE SCALE GENOMIC DNA]</scope>
    <source>
        <strain evidence="1 2">CCGM3</strain>
    </source>
</reference>
<protein>
    <submittedName>
        <fullName evidence="1">Uncharacterized protein</fullName>
    </submittedName>
</protein>
<organism evidence="1 2">
    <name type="scientific">Rhizobium grahamii</name>
    <dbReference type="NCBI Taxonomy" id="1120045"/>
    <lineage>
        <taxon>Bacteria</taxon>
        <taxon>Pseudomonadati</taxon>
        <taxon>Pseudomonadota</taxon>
        <taxon>Alphaproteobacteria</taxon>
        <taxon>Hyphomicrobiales</taxon>
        <taxon>Rhizobiaceae</taxon>
        <taxon>Rhizobium/Agrobacterium group</taxon>
        <taxon>Rhizobium</taxon>
    </lineage>
</organism>
<comment type="caution">
    <text evidence="1">The sequence shown here is derived from an EMBL/GenBank/DDBJ whole genome shotgun (WGS) entry which is preliminary data.</text>
</comment>
<evidence type="ECO:0000313" key="1">
    <source>
        <dbReference type="EMBL" id="RDJ02989.1"/>
    </source>
</evidence>
<proteinExistence type="predicted"/>
<accession>A0A370KFA4</accession>
<name>A0A370KFA4_9HYPH</name>
<dbReference type="RefSeq" id="WP_114715683.1">
    <property type="nucleotide sequence ID" value="NZ_KZ857269.1"/>
</dbReference>
<sequence length="71" mass="8257">MESVRTFERRRRVRGAPYSLEQFQQKYALQSGEAEDLYARFGPSSIELDLLMAAKRRKPCFSSLSADLELR</sequence>
<dbReference type="EMBL" id="NAAC01000045">
    <property type="protein sequence ID" value="RDJ02989.1"/>
    <property type="molecule type" value="Genomic_DNA"/>
</dbReference>
<dbReference type="Proteomes" id="UP000254939">
    <property type="component" value="Unassembled WGS sequence"/>
</dbReference>